<dbReference type="InterPro" id="IPR036457">
    <property type="entry name" value="PPM-type-like_dom_sf"/>
</dbReference>
<dbReference type="GO" id="GO:0004722">
    <property type="term" value="F:protein serine/threonine phosphatase activity"/>
    <property type="evidence" value="ECO:0007669"/>
    <property type="project" value="UniProtKB-EC"/>
</dbReference>
<comment type="caution">
    <text evidence="11">The sequence shown here is derived from an EMBL/GenBank/DDBJ whole genome shotgun (WGS) entry which is preliminary data.</text>
</comment>
<keyword evidence="6 9" id="KW-0378">Hydrolase</keyword>
<keyword evidence="7 9" id="KW-0904">Protein phosphatase</keyword>
<dbReference type="InterPro" id="IPR000222">
    <property type="entry name" value="PP2C_BS"/>
</dbReference>
<keyword evidence="5" id="KW-0479">Metal-binding</keyword>
<comment type="cofactor">
    <cofactor evidence="2">
        <name>Mg(2+)</name>
        <dbReference type="ChEBI" id="CHEBI:18420"/>
    </cofactor>
</comment>
<dbReference type="Proteomes" id="UP000466442">
    <property type="component" value="Unassembled WGS sequence"/>
</dbReference>
<dbReference type="PANTHER" id="PTHR13832">
    <property type="entry name" value="PROTEIN PHOSPHATASE 2C"/>
    <property type="match status" value="1"/>
</dbReference>
<dbReference type="AlphaFoldDB" id="A0A6A4J409"/>
<reference evidence="11" key="1">
    <citation type="journal article" date="2021" name="Mol. Ecol. Resour.">
        <title>Apolygus lucorum genome provides insights into omnivorousness and mesophyll feeding.</title>
        <authorList>
            <person name="Liu Y."/>
            <person name="Liu H."/>
            <person name="Wang H."/>
            <person name="Huang T."/>
            <person name="Liu B."/>
            <person name="Yang B."/>
            <person name="Yin L."/>
            <person name="Li B."/>
            <person name="Zhang Y."/>
            <person name="Zhang S."/>
            <person name="Jiang F."/>
            <person name="Zhang X."/>
            <person name="Ren Y."/>
            <person name="Wang B."/>
            <person name="Wang S."/>
            <person name="Lu Y."/>
            <person name="Wu K."/>
            <person name="Fan W."/>
            <person name="Wang G."/>
        </authorList>
    </citation>
    <scope>NUCLEOTIDE SEQUENCE</scope>
    <source>
        <strain evidence="11">12Hb</strain>
    </source>
</reference>
<dbReference type="CDD" id="cd00143">
    <property type="entry name" value="PP2Cc"/>
    <property type="match status" value="1"/>
</dbReference>
<dbReference type="Pfam" id="PF00481">
    <property type="entry name" value="PP2C"/>
    <property type="match status" value="1"/>
</dbReference>
<dbReference type="SMART" id="SM00332">
    <property type="entry name" value="PP2Cc"/>
    <property type="match status" value="1"/>
</dbReference>
<dbReference type="PANTHER" id="PTHR13832:SF565">
    <property type="entry name" value="AT28366P-RELATED"/>
    <property type="match status" value="1"/>
</dbReference>
<name>A0A6A4J409_APOLU</name>
<gene>
    <name evidence="11" type="ORF">GE061_017523</name>
</gene>
<dbReference type="PROSITE" id="PS51746">
    <property type="entry name" value="PPM_2"/>
    <property type="match status" value="1"/>
</dbReference>
<comment type="similarity">
    <text evidence="3 9">Belongs to the PP2C family.</text>
</comment>
<dbReference type="EMBL" id="WIXP02000008">
    <property type="protein sequence ID" value="KAF6206293.1"/>
    <property type="molecule type" value="Genomic_DNA"/>
</dbReference>
<dbReference type="Gene3D" id="3.60.40.10">
    <property type="entry name" value="PPM-type phosphatase domain"/>
    <property type="match status" value="1"/>
</dbReference>
<evidence type="ECO:0000256" key="8">
    <source>
        <dbReference type="ARBA" id="ARBA00023211"/>
    </source>
</evidence>
<keyword evidence="8" id="KW-0464">Manganese</keyword>
<keyword evidence="12" id="KW-1185">Reference proteome</keyword>
<dbReference type="OrthoDB" id="10264738at2759"/>
<evidence type="ECO:0000256" key="5">
    <source>
        <dbReference type="ARBA" id="ARBA00022723"/>
    </source>
</evidence>
<dbReference type="PROSITE" id="PS01032">
    <property type="entry name" value="PPM_1"/>
    <property type="match status" value="1"/>
</dbReference>
<proteinExistence type="inferred from homology"/>
<evidence type="ECO:0000259" key="10">
    <source>
        <dbReference type="PROSITE" id="PS51746"/>
    </source>
</evidence>
<evidence type="ECO:0000256" key="4">
    <source>
        <dbReference type="ARBA" id="ARBA00013081"/>
    </source>
</evidence>
<evidence type="ECO:0000256" key="1">
    <source>
        <dbReference type="ARBA" id="ARBA00001936"/>
    </source>
</evidence>
<dbReference type="InterPro" id="IPR015655">
    <property type="entry name" value="PP2C"/>
</dbReference>
<sequence length="321" mass="35124">MNILSNDWDMGITLSNPVTEKDTSFIENAYFKVGVSSMQGWRVTMEDSHSVLLEMPGDPSAAFFGVFDGHGGPSIAEYAGAHLDKFITSHESYKTGNISKAIERGFIEIDNKMREDNGLLEEMSGSTAVVVLIKDNMVYCGNAGDSRAIAFVKDKTVPLSVDHKPNVPEETRRINEAGGWVEANRVNGNLAVSRALGDYVFKMDVKKPPEEQSVTAFPDVKKGSLSRDWKFIVLACDGIWDVMSSDEVGNFVQQRLTNAVRPDTVCEELMMNCLASDVSGTQVGCDNMTVVIVQIVNLPESSNAVNPSNMVLDWNSGADEH</sequence>
<evidence type="ECO:0000256" key="6">
    <source>
        <dbReference type="ARBA" id="ARBA00022801"/>
    </source>
</evidence>
<evidence type="ECO:0000256" key="7">
    <source>
        <dbReference type="ARBA" id="ARBA00022912"/>
    </source>
</evidence>
<dbReference type="InterPro" id="IPR001932">
    <property type="entry name" value="PPM-type_phosphatase-like_dom"/>
</dbReference>
<evidence type="ECO:0000256" key="9">
    <source>
        <dbReference type="RuleBase" id="RU003465"/>
    </source>
</evidence>
<evidence type="ECO:0000313" key="11">
    <source>
        <dbReference type="EMBL" id="KAF6206293.1"/>
    </source>
</evidence>
<evidence type="ECO:0000256" key="3">
    <source>
        <dbReference type="ARBA" id="ARBA00006702"/>
    </source>
</evidence>
<comment type="cofactor">
    <cofactor evidence="1">
        <name>Mn(2+)</name>
        <dbReference type="ChEBI" id="CHEBI:29035"/>
    </cofactor>
</comment>
<evidence type="ECO:0000313" key="12">
    <source>
        <dbReference type="Proteomes" id="UP000466442"/>
    </source>
</evidence>
<dbReference type="EC" id="3.1.3.16" evidence="4"/>
<dbReference type="FunFam" id="3.60.40.10:FF:000016">
    <property type="entry name" value="Protein phosphatase 2C"/>
    <property type="match status" value="1"/>
</dbReference>
<accession>A0A6A4J409</accession>
<evidence type="ECO:0000256" key="2">
    <source>
        <dbReference type="ARBA" id="ARBA00001946"/>
    </source>
</evidence>
<organism evidence="11 12">
    <name type="scientific">Apolygus lucorum</name>
    <name type="common">Small green plant bug</name>
    <name type="synonym">Lygocoris lucorum</name>
    <dbReference type="NCBI Taxonomy" id="248454"/>
    <lineage>
        <taxon>Eukaryota</taxon>
        <taxon>Metazoa</taxon>
        <taxon>Ecdysozoa</taxon>
        <taxon>Arthropoda</taxon>
        <taxon>Hexapoda</taxon>
        <taxon>Insecta</taxon>
        <taxon>Pterygota</taxon>
        <taxon>Neoptera</taxon>
        <taxon>Paraneoptera</taxon>
        <taxon>Hemiptera</taxon>
        <taxon>Heteroptera</taxon>
        <taxon>Panheteroptera</taxon>
        <taxon>Cimicomorpha</taxon>
        <taxon>Miridae</taxon>
        <taxon>Mirini</taxon>
        <taxon>Apolygus</taxon>
    </lineage>
</organism>
<dbReference type="SUPFAM" id="SSF81606">
    <property type="entry name" value="PP2C-like"/>
    <property type="match status" value="1"/>
</dbReference>
<feature type="domain" description="PPM-type phosphatase" evidence="10">
    <location>
        <begin position="32"/>
        <end position="295"/>
    </location>
</feature>
<protein>
    <recommendedName>
        <fullName evidence="4">protein-serine/threonine phosphatase</fullName>
        <ecNumber evidence="4">3.1.3.16</ecNumber>
    </recommendedName>
</protein>
<dbReference type="GO" id="GO:0046872">
    <property type="term" value="F:metal ion binding"/>
    <property type="evidence" value="ECO:0007669"/>
    <property type="project" value="UniProtKB-KW"/>
</dbReference>